<dbReference type="InterPro" id="IPR029044">
    <property type="entry name" value="Nucleotide-diphossugar_trans"/>
</dbReference>
<reference evidence="2 3" key="1">
    <citation type="submission" date="2016-10" db="EMBL/GenBank/DDBJ databases">
        <authorList>
            <person name="de Groot N.N."/>
        </authorList>
    </citation>
    <scope>NUCLEOTIDE SEQUENCE [LARGE SCALE GENOMIC DNA]</scope>
    <source>
        <strain evidence="2 3">IPL20</strain>
    </source>
</reference>
<dbReference type="PANTHER" id="PTHR43179">
    <property type="entry name" value="RHAMNOSYLTRANSFERASE WBBL"/>
    <property type="match status" value="1"/>
</dbReference>
<dbReference type="InterPro" id="IPR001173">
    <property type="entry name" value="Glyco_trans_2-like"/>
</dbReference>
<accession>A0A1I7MZ41</accession>
<proteinExistence type="predicted"/>
<sequence>MNDHLGTKHRDNGAMSLAIVVVTYNSAEVLSGLLDSILPVIGEASSTAVLVVDNDSNDGSAEIAEAHAVGAKVIRTGRNGGYAAAINAAAATLPPQTAILVLNPDIRLVPLSLEHMIDCAASNNDIGVVVPRMLDPDGTIAMSLRREPSLVGMWAQALLGPRTAAHLGLGEMIAHPEAYRHRREVDWATGAALLITPEARARAGAWDESFFLYSEEVDYQRRVRASGLKILYEPSASVTHIAGAYMQSPMLAALMTRNQIRYFRRHHGWLETALFRCAIMVFGALRAWKSQAHRAVLRACLGPVGS</sequence>
<evidence type="ECO:0000313" key="3">
    <source>
        <dbReference type="Proteomes" id="UP000199074"/>
    </source>
</evidence>
<dbReference type="RefSeq" id="WP_244542736.1">
    <property type="nucleotide sequence ID" value="NZ_FPCK01000001.1"/>
</dbReference>
<organism evidence="2 3">
    <name type="scientific">Devosia crocina</name>
    <dbReference type="NCBI Taxonomy" id="429728"/>
    <lineage>
        <taxon>Bacteria</taxon>
        <taxon>Pseudomonadati</taxon>
        <taxon>Pseudomonadota</taxon>
        <taxon>Alphaproteobacteria</taxon>
        <taxon>Hyphomicrobiales</taxon>
        <taxon>Devosiaceae</taxon>
        <taxon>Devosia</taxon>
    </lineage>
</organism>
<keyword evidence="2" id="KW-0808">Transferase</keyword>
<dbReference type="Gene3D" id="3.90.550.10">
    <property type="entry name" value="Spore Coat Polysaccharide Biosynthesis Protein SpsA, Chain A"/>
    <property type="match status" value="1"/>
</dbReference>
<dbReference type="AlphaFoldDB" id="A0A1I7MZ41"/>
<evidence type="ECO:0000313" key="2">
    <source>
        <dbReference type="EMBL" id="SFV27710.1"/>
    </source>
</evidence>
<dbReference type="EMBL" id="FPCK01000001">
    <property type="protein sequence ID" value="SFV27710.1"/>
    <property type="molecule type" value="Genomic_DNA"/>
</dbReference>
<dbReference type="Pfam" id="PF00535">
    <property type="entry name" value="Glycos_transf_2"/>
    <property type="match status" value="1"/>
</dbReference>
<protein>
    <submittedName>
        <fullName evidence="2">Glycosyltransferase, GT2 family</fullName>
    </submittedName>
</protein>
<dbReference type="GO" id="GO:0016740">
    <property type="term" value="F:transferase activity"/>
    <property type="evidence" value="ECO:0007669"/>
    <property type="project" value="UniProtKB-KW"/>
</dbReference>
<name>A0A1I7MZ41_9HYPH</name>
<gene>
    <name evidence="2" type="ORF">SAMN05216456_0343</name>
</gene>
<dbReference type="PANTHER" id="PTHR43179:SF7">
    <property type="entry name" value="RHAMNOSYLTRANSFERASE WBBL"/>
    <property type="match status" value="1"/>
</dbReference>
<keyword evidence="3" id="KW-1185">Reference proteome</keyword>
<dbReference type="SUPFAM" id="SSF53448">
    <property type="entry name" value="Nucleotide-diphospho-sugar transferases"/>
    <property type="match status" value="1"/>
</dbReference>
<feature type="domain" description="Glycosyltransferase 2-like" evidence="1">
    <location>
        <begin position="19"/>
        <end position="160"/>
    </location>
</feature>
<dbReference type="STRING" id="429728.SAMN05216456_0343"/>
<dbReference type="Proteomes" id="UP000199074">
    <property type="component" value="Unassembled WGS sequence"/>
</dbReference>
<evidence type="ECO:0000259" key="1">
    <source>
        <dbReference type="Pfam" id="PF00535"/>
    </source>
</evidence>